<evidence type="ECO:0000256" key="2">
    <source>
        <dbReference type="ARBA" id="ARBA00007441"/>
    </source>
</evidence>
<dbReference type="Proteomes" id="UP000199223">
    <property type="component" value="Unassembled WGS sequence"/>
</dbReference>
<dbReference type="EMBL" id="FNZA01000003">
    <property type="protein sequence ID" value="SEJ02113.1"/>
    <property type="molecule type" value="Genomic_DNA"/>
</dbReference>
<dbReference type="SUPFAM" id="SSF53383">
    <property type="entry name" value="PLP-dependent transferases"/>
    <property type="match status" value="1"/>
</dbReference>
<dbReference type="GO" id="GO:0030170">
    <property type="term" value="F:pyridoxal phosphate binding"/>
    <property type="evidence" value="ECO:0007669"/>
    <property type="project" value="InterPro"/>
</dbReference>
<proteinExistence type="inferred from homology"/>
<dbReference type="FunFam" id="3.40.640.10:FF:000053">
    <property type="entry name" value="Aminotransferase, class I"/>
    <property type="match status" value="1"/>
</dbReference>
<comment type="subunit">
    <text evidence="3">Homodimer.</text>
</comment>
<dbReference type="InterPro" id="IPR004839">
    <property type="entry name" value="Aminotransferase_I/II_large"/>
</dbReference>
<comment type="cofactor">
    <cofactor evidence="1">
        <name>pyridoxal 5'-phosphate</name>
        <dbReference type="ChEBI" id="CHEBI:597326"/>
    </cofactor>
</comment>
<comment type="similarity">
    <text evidence="2">Belongs to the class-I pyridoxal-phosphate-dependent aminotransferase family.</text>
</comment>
<dbReference type="PANTHER" id="PTHR42790">
    <property type="entry name" value="AMINOTRANSFERASE"/>
    <property type="match status" value="1"/>
</dbReference>
<reference evidence="9" key="1">
    <citation type="submission" date="2016-10" db="EMBL/GenBank/DDBJ databases">
        <authorList>
            <person name="Varghese N."/>
            <person name="Submissions S."/>
        </authorList>
    </citation>
    <scope>NUCLEOTIDE SEQUENCE [LARGE SCALE GENOMIC DNA]</scope>
    <source>
        <strain evidence="9">CGMCC 1.10218</strain>
    </source>
</reference>
<evidence type="ECO:0000256" key="6">
    <source>
        <dbReference type="ARBA" id="ARBA00022898"/>
    </source>
</evidence>
<evidence type="ECO:0000256" key="1">
    <source>
        <dbReference type="ARBA" id="ARBA00001933"/>
    </source>
</evidence>
<gene>
    <name evidence="8" type="ORF">SAMN04488058_103118</name>
</gene>
<dbReference type="InterPro" id="IPR015424">
    <property type="entry name" value="PyrdxlP-dep_Trfase"/>
</dbReference>
<dbReference type="STRING" id="856736.SAMN04488058_103118"/>
<dbReference type="AlphaFoldDB" id="A0A1H6VC06"/>
<dbReference type="GO" id="GO:0008483">
    <property type="term" value="F:transaminase activity"/>
    <property type="evidence" value="ECO:0007669"/>
    <property type="project" value="UniProtKB-KW"/>
</dbReference>
<dbReference type="Gene3D" id="3.40.640.10">
    <property type="entry name" value="Type I PLP-dependent aspartate aminotransferase-like (Major domain)"/>
    <property type="match status" value="1"/>
</dbReference>
<dbReference type="Gene3D" id="3.90.1150.10">
    <property type="entry name" value="Aspartate Aminotransferase, domain 1"/>
    <property type="match status" value="1"/>
</dbReference>
<dbReference type="InterPro" id="IPR015422">
    <property type="entry name" value="PyrdxlP-dep_Trfase_small"/>
</dbReference>
<dbReference type="Pfam" id="PF00155">
    <property type="entry name" value="Aminotran_1_2"/>
    <property type="match status" value="1"/>
</dbReference>
<sequence length="412" mass="44933">MAASPSTPGFRTGSLPALDFSARLSRRAQTMTASAIREILKVTQRPDVISFAGGLPAPELFPLEEIRAATGTVLDRYGPAALQYSTTEGHPPLREWIAGRHGIPAANVQIMTGSQQGLDLLGKVLIEEGDRVLVEAPTYLGALQSFQPYLPRYAQIPTDEGGIDVDALDEVLRGEPAKLLYAVPNFQNPTGRTLSLERRRRLVELTAQAGVLVIEDDPYGELRFSGEPLPSLYELGLALHGDVERNHVIYCSSFSKTLVPGLRDAWVEAASPIIRKLIQVKQGADLHTPTLNQMLITELLPLLPRQIETVRRVYGERAAHMLGQMAEHFPASVTYTRPQGGMFLWVTLPEGVNTTELLPSAVERGVAYVPGSPFFALGGGENTMRLSYSSARPEQISRGMEALGETFREALG</sequence>
<dbReference type="OrthoDB" id="9802328at2"/>
<keyword evidence="5" id="KW-0808">Transferase</keyword>
<keyword evidence="6" id="KW-0663">Pyridoxal phosphate</keyword>
<keyword evidence="9" id="KW-1185">Reference proteome</keyword>
<evidence type="ECO:0000259" key="7">
    <source>
        <dbReference type="Pfam" id="PF00155"/>
    </source>
</evidence>
<dbReference type="InterPro" id="IPR015421">
    <property type="entry name" value="PyrdxlP-dep_Trfase_major"/>
</dbReference>
<dbReference type="CDD" id="cd00609">
    <property type="entry name" value="AAT_like"/>
    <property type="match status" value="1"/>
</dbReference>
<organism evidence="8 9">
    <name type="scientific">Deinococcus reticulitermitis</name>
    <dbReference type="NCBI Taxonomy" id="856736"/>
    <lineage>
        <taxon>Bacteria</taxon>
        <taxon>Thermotogati</taxon>
        <taxon>Deinococcota</taxon>
        <taxon>Deinococci</taxon>
        <taxon>Deinococcales</taxon>
        <taxon>Deinococcaceae</taxon>
        <taxon>Deinococcus</taxon>
    </lineage>
</organism>
<evidence type="ECO:0000256" key="3">
    <source>
        <dbReference type="ARBA" id="ARBA00011738"/>
    </source>
</evidence>
<evidence type="ECO:0000256" key="5">
    <source>
        <dbReference type="ARBA" id="ARBA00022679"/>
    </source>
</evidence>
<feature type="domain" description="Aminotransferase class I/classII large" evidence="7">
    <location>
        <begin position="78"/>
        <end position="403"/>
    </location>
</feature>
<evidence type="ECO:0000313" key="9">
    <source>
        <dbReference type="Proteomes" id="UP000199223"/>
    </source>
</evidence>
<dbReference type="GO" id="GO:1901605">
    <property type="term" value="P:alpha-amino acid metabolic process"/>
    <property type="evidence" value="ECO:0007669"/>
    <property type="project" value="TreeGrafter"/>
</dbReference>
<dbReference type="PANTHER" id="PTHR42790:SF19">
    <property type="entry name" value="KYNURENINE_ALPHA-AMINOADIPATE AMINOTRANSFERASE, MITOCHONDRIAL"/>
    <property type="match status" value="1"/>
</dbReference>
<dbReference type="RefSeq" id="WP_092263643.1">
    <property type="nucleotide sequence ID" value="NZ_FNZA01000003.1"/>
</dbReference>
<evidence type="ECO:0000313" key="8">
    <source>
        <dbReference type="EMBL" id="SEJ02113.1"/>
    </source>
</evidence>
<accession>A0A1H6VC06</accession>
<protein>
    <submittedName>
        <fullName evidence="8">2-aminoadipate transaminase</fullName>
    </submittedName>
</protein>
<dbReference type="InterPro" id="IPR050859">
    <property type="entry name" value="Class-I_PLP-dep_aminotransf"/>
</dbReference>
<keyword evidence="4" id="KW-0032">Aminotransferase</keyword>
<name>A0A1H6VC06_9DEIO</name>
<evidence type="ECO:0000256" key="4">
    <source>
        <dbReference type="ARBA" id="ARBA00022576"/>
    </source>
</evidence>